<feature type="region of interest" description="Disordered" evidence="1">
    <location>
        <begin position="228"/>
        <end position="263"/>
    </location>
</feature>
<evidence type="ECO:0000313" key="3">
    <source>
        <dbReference type="Proteomes" id="UP001221757"/>
    </source>
</evidence>
<dbReference type="Proteomes" id="UP001221757">
    <property type="component" value="Unassembled WGS sequence"/>
</dbReference>
<proteinExistence type="predicted"/>
<sequence>MKIVIPAQKPKPAPPSAAVSRFVSPTPPEGILPPRMRPFPRNSFRSALELKALLAEEPPKPALSSAEPDPMPVAPAVPESVTAARGASEDRDSIASTPPPRDVPAAVPPAATTSISSSTDGVPPCVSADAPADPPPGQGSESGDSIQTDKEVADLLLMDVDIFVDQPDEDVDMELEDEEDGLNPPISLGGLAEPMFGVEEEARADLFSLSSRPLVAMSPVFSPALSPAVPPSNEVSREQSVEDVRPATPEAMEPPTREETPPLGRFKVSSLAYLMDKNLSVSPPHSPAATSIRSLTPPPGSSIDMEDEPPTATLFAPMEDVFVLKMQNMKAELKAEFFGHLQEQFGIQVAGDPQGEAESSANGLWANLPEGVVRQIMSERARADAAEASAGMAVDAFGGEFAELADEFKHDSAAQLKEDLEDQLRELVGQFTEELVVPLRDALTLQLKDEIIVQVADQMMDALVVQAEEAQVEFEWRRRFLERQLWAPDGDGDGDEQEEVIQHPLHHLFLSKATSADMDLRIAAQLLC</sequence>
<accession>A0AAD7DDI2</accession>
<organism evidence="2 3">
    <name type="scientific">Mycena rosella</name>
    <name type="common">Pink bonnet</name>
    <name type="synonym">Agaricus rosellus</name>
    <dbReference type="NCBI Taxonomy" id="1033263"/>
    <lineage>
        <taxon>Eukaryota</taxon>
        <taxon>Fungi</taxon>
        <taxon>Dikarya</taxon>
        <taxon>Basidiomycota</taxon>
        <taxon>Agaricomycotina</taxon>
        <taxon>Agaricomycetes</taxon>
        <taxon>Agaricomycetidae</taxon>
        <taxon>Agaricales</taxon>
        <taxon>Marasmiineae</taxon>
        <taxon>Mycenaceae</taxon>
        <taxon>Mycena</taxon>
    </lineage>
</organism>
<feature type="compositionally biased region" description="Low complexity" evidence="1">
    <location>
        <begin position="103"/>
        <end position="131"/>
    </location>
</feature>
<evidence type="ECO:0000313" key="2">
    <source>
        <dbReference type="EMBL" id="KAJ7688985.1"/>
    </source>
</evidence>
<comment type="caution">
    <text evidence="2">The sequence shown here is derived from an EMBL/GenBank/DDBJ whole genome shotgun (WGS) entry which is preliminary data.</text>
</comment>
<feature type="region of interest" description="Disordered" evidence="1">
    <location>
        <begin position="58"/>
        <end position="151"/>
    </location>
</feature>
<feature type="compositionally biased region" description="Pro residues" evidence="1">
    <location>
        <begin position="25"/>
        <end position="37"/>
    </location>
</feature>
<evidence type="ECO:0000256" key="1">
    <source>
        <dbReference type="SAM" id="MobiDB-lite"/>
    </source>
</evidence>
<dbReference type="EMBL" id="JARKIE010000075">
    <property type="protein sequence ID" value="KAJ7688985.1"/>
    <property type="molecule type" value="Genomic_DNA"/>
</dbReference>
<reference evidence="2" key="1">
    <citation type="submission" date="2023-03" db="EMBL/GenBank/DDBJ databases">
        <title>Massive genome expansion in bonnet fungi (Mycena s.s.) driven by repeated elements and novel gene families across ecological guilds.</title>
        <authorList>
            <consortium name="Lawrence Berkeley National Laboratory"/>
            <person name="Harder C.B."/>
            <person name="Miyauchi S."/>
            <person name="Viragh M."/>
            <person name="Kuo A."/>
            <person name="Thoen E."/>
            <person name="Andreopoulos B."/>
            <person name="Lu D."/>
            <person name="Skrede I."/>
            <person name="Drula E."/>
            <person name="Henrissat B."/>
            <person name="Morin E."/>
            <person name="Kohler A."/>
            <person name="Barry K."/>
            <person name="LaButti K."/>
            <person name="Morin E."/>
            <person name="Salamov A."/>
            <person name="Lipzen A."/>
            <person name="Mereny Z."/>
            <person name="Hegedus B."/>
            <person name="Baldrian P."/>
            <person name="Stursova M."/>
            <person name="Weitz H."/>
            <person name="Taylor A."/>
            <person name="Grigoriev I.V."/>
            <person name="Nagy L.G."/>
            <person name="Martin F."/>
            <person name="Kauserud H."/>
        </authorList>
    </citation>
    <scope>NUCLEOTIDE SEQUENCE</scope>
    <source>
        <strain evidence="2">CBHHK067</strain>
    </source>
</reference>
<feature type="region of interest" description="Disordered" evidence="1">
    <location>
        <begin position="1"/>
        <end position="39"/>
    </location>
</feature>
<protein>
    <submittedName>
        <fullName evidence="2">Uncharacterized protein</fullName>
    </submittedName>
</protein>
<keyword evidence="3" id="KW-1185">Reference proteome</keyword>
<name>A0AAD7DDI2_MYCRO</name>
<gene>
    <name evidence="2" type="ORF">B0H17DRAFT_646330</name>
</gene>
<dbReference type="AlphaFoldDB" id="A0AAD7DDI2"/>
<feature type="region of interest" description="Disordered" evidence="1">
    <location>
        <begin position="282"/>
        <end position="302"/>
    </location>
</feature>
<feature type="compositionally biased region" description="Basic and acidic residues" evidence="1">
    <location>
        <begin position="235"/>
        <end position="245"/>
    </location>
</feature>
<feature type="compositionally biased region" description="Polar residues" evidence="1">
    <location>
        <begin position="282"/>
        <end position="294"/>
    </location>
</feature>